<keyword evidence="3" id="KW-0378">Hydrolase</keyword>
<evidence type="ECO:0000259" key="2">
    <source>
        <dbReference type="Pfam" id="PF08885"/>
    </source>
</evidence>
<dbReference type="SMART" id="SM00028">
    <property type="entry name" value="TPR"/>
    <property type="match status" value="3"/>
</dbReference>
<keyword evidence="4" id="KW-1185">Reference proteome</keyword>
<proteinExistence type="predicted"/>
<dbReference type="OrthoDB" id="369216at2"/>
<dbReference type="Proteomes" id="UP000244880">
    <property type="component" value="Unassembled WGS sequence"/>
</dbReference>
<dbReference type="Gene3D" id="1.25.40.10">
    <property type="entry name" value="Tetratricopeptide repeat domain"/>
    <property type="match status" value="1"/>
</dbReference>
<evidence type="ECO:0000313" key="4">
    <source>
        <dbReference type="Proteomes" id="UP000244880"/>
    </source>
</evidence>
<dbReference type="RefSeq" id="WP_108829118.1">
    <property type="nucleotide sequence ID" value="NZ_OMOR01000001.1"/>
</dbReference>
<dbReference type="AlphaFoldDB" id="A0A2R8BGJ8"/>
<dbReference type="EMBL" id="OMOR01000001">
    <property type="protein sequence ID" value="SPH22128.1"/>
    <property type="molecule type" value="Genomic_DNA"/>
</dbReference>
<dbReference type="SUPFAM" id="SSF48452">
    <property type="entry name" value="TPR-like"/>
    <property type="match status" value="1"/>
</dbReference>
<dbReference type="Pfam" id="PF08885">
    <property type="entry name" value="GSCFA"/>
    <property type="match status" value="1"/>
</dbReference>
<keyword evidence="3" id="KW-0645">Protease</keyword>
<name>A0A2R8BGJ8_9RHOB</name>
<sequence length="526" mass="58640">MAQDNKNAPPPFLAELSAQDAFAHLKTNTHARWPDRHDSENRVEPFCTPHFNAPFTLQTGASVFTLGSCFARNVEKSLIHLGFDLPARRAIGPGIQNNVLNTFTAASMLNEVTWALNPDAPFDPDRHLYDVGSDKVVDLHVGRRWALPTDKATAVARRTQIKQAYSALANCKLLVLTMGLVEAWYDAELGIYLNSPPLKRMIQTDPDRFRLRVMRHSDVVASMAQLIDTANAHNRVGGLNCILTVSPVPLVSTFRPDTDVIVANAYSKATLRSAAEEIAYRYENVSYFPSFESITLSDRHESWEDDQVHVRQGLVDLNVARMVAKYVETTDDRTEDPDVLTQLAANEVTAKRFDAALELADRALSTSPELERAVLVKARALAGQGELTQAFDFLTHKFTNKSGDLSFETTSVDMQVFAARLMLRLKRFDAVQAIASQILDQSPKHMPALIVLGDAHMGQRNFAAAERVFMQCLDMSKRQAQPYFKMAQLERARGQTDAALRFVDMALKMNPTHAGFEAFKTRLTSS</sequence>
<accession>A0A2R8BGJ8</accession>
<evidence type="ECO:0000256" key="1">
    <source>
        <dbReference type="PROSITE-ProRule" id="PRU00339"/>
    </source>
</evidence>
<dbReference type="EC" id="3.4.-.-" evidence="3"/>
<evidence type="ECO:0000313" key="3">
    <source>
        <dbReference type="EMBL" id="SPH22128.1"/>
    </source>
</evidence>
<dbReference type="GO" id="GO:0008233">
    <property type="term" value="F:peptidase activity"/>
    <property type="evidence" value="ECO:0007669"/>
    <property type="project" value="UniProtKB-KW"/>
</dbReference>
<dbReference type="InterPro" id="IPR019734">
    <property type="entry name" value="TPR_rpt"/>
</dbReference>
<feature type="repeat" description="TPR" evidence="1">
    <location>
        <begin position="480"/>
        <end position="513"/>
    </location>
</feature>
<organism evidence="3 4">
    <name type="scientific">Ascidiaceihabitans donghaensis</name>
    <dbReference type="NCBI Taxonomy" id="1510460"/>
    <lineage>
        <taxon>Bacteria</taxon>
        <taxon>Pseudomonadati</taxon>
        <taxon>Pseudomonadota</taxon>
        <taxon>Alphaproteobacteria</taxon>
        <taxon>Rhodobacterales</taxon>
        <taxon>Paracoccaceae</taxon>
        <taxon>Ascidiaceihabitans</taxon>
    </lineage>
</organism>
<dbReference type="PROSITE" id="PS50005">
    <property type="entry name" value="TPR"/>
    <property type="match status" value="1"/>
</dbReference>
<keyword evidence="1" id="KW-0802">TPR repeat</keyword>
<gene>
    <name evidence="3" type="primary">bepA_4</name>
    <name evidence="3" type="ORF">ASD8599_02873</name>
</gene>
<feature type="domain" description="GSCFA" evidence="2">
    <location>
        <begin position="63"/>
        <end position="319"/>
    </location>
</feature>
<dbReference type="InterPro" id="IPR011990">
    <property type="entry name" value="TPR-like_helical_dom_sf"/>
</dbReference>
<dbReference type="InterPro" id="IPR014982">
    <property type="entry name" value="GSCFA"/>
</dbReference>
<reference evidence="3 4" key="1">
    <citation type="submission" date="2018-03" db="EMBL/GenBank/DDBJ databases">
        <authorList>
            <person name="Keele B.F."/>
        </authorList>
    </citation>
    <scope>NUCLEOTIDE SEQUENCE [LARGE SCALE GENOMIC DNA]</scope>
    <source>
        <strain evidence="3 4">CECT 8599</strain>
    </source>
</reference>
<protein>
    <submittedName>
        <fullName evidence="3">Beta-barrel assembly-enhancing protease</fullName>
        <ecNumber evidence="3">3.4.-.-</ecNumber>
    </submittedName>
</protein>
<dbReference type="GO" id="GO:0006508">
    <property type="term" value="P:proteolysis"/>
    <property type="evidence" value="ECO:0007669"/>
    <property type="project" value="UniProtKB-KW"/>
</dbReference>